<dbReference type="Proteomes" id="UP001631957">
    <property type="component" value="Unassembled WGS sequence"/>
</dbReference>
<dbReference type="EMBL" id="JBJVNI010000012">
    <property type="protein sequence ID" value="MFM9611676.1"/>
    <property type="molecule type" value="Genomic_DNA"/>
</dbReference>
<evidence type="ECO:0000313" key="2">
    <source>
        <dbReference type="Proteomes" id="UP001631957"/>
    </source>
</evidence>
<sequence length="112" mass="11725">MRTTALFAALSLAAFVLTELREPDQYKAGTVDLVLPEELGKALTRDAGLAEPDRLVAFVRAGALRHSGGDRGTTRRSSPYGWCPRGERGPAGGRGFAALGLPFGGVAVTVLT</sequence>
<protein>
    <submittedName>
        <fullName evidence="1">Uncharacterized protein</fullName>
    </submittedName>
</protein>
<evidence type="ECO:0000313" key="1">
    <source>
        <dbReference type="EMBL" id="MFM9611676.1"/>
    </source>
</evidence>
<dbReference type="RefSeq" id="WP_409123236.1">
    <property type="nucleotide sequence ID" value="NZ_JBJVNI010000012.1"/>
</dbReference>
<gene>
    <name evidence="1" type="ORF">ACKI18_23550</name>
</gene>
<proteinExistence type="predicted"/>
<accession>A0ABW9HVD2</accession>
<organism evidence="1 2">
    <name type="scientific">Streptomyces niveiscabiei</name>
    <dbReference type="NCBI Taxonomy" id="164115"/>
    <lineage>
        <taxon>Bacteria</taxon>
        <taxon>Bacillati</taxon>
        <taxon>Actinomycetota</taxon>
        <taxon>Actinomycetes</taxon>
        <taxon>Kitasatosporales</taxon>
        <taxon>Streptomycetaceae</taxon>
        <taxon>Streptomyces</taxon>
    </lineage>
</organism>
<name>A0ABW9HVD2_9ACTN</name>
<reference evidence="1 2" key="1">
    <citation type="submission" date="2024-12" db="EMBL/GenBank/DDBJ databases">
        <title>Forecasting of Potato common scab and diversities of Pathogenic streptomyces spp. in china.</title>
        <authorList>
            <person name="Handique U."/>
            <person name="Wu J."/>
        </authorList>
    </citation>
    <scope>NUCLEOTIDE SEQUENCE [LARGE SCALE GENOMIC DNA]</scope>
    <source>
        <strain evidence="1 2">ZRIMU1530</strain>
    </source>
</reference>
<comment type="caution">
    <text evidence="1">The sequence shown here is derived from an EMBL/GenBank/DDBJ whole genome shotgun (WGS) entry which is preliminary data.</text>
</comment>
<keyword evidence="2" id="KW-1185">Reference proteome</keyword>